<dbReference type="Proteomes" id="UP000008141">
    <property type="component" value="Unassembled WGS sequence"/>
</dbReference>
<dbReference type="Pfam" id="PF14780">
    <property type="entry name" value="NEPRO_N"/>
    <property type="match status" value="1"/>
</dbReference>
<dbReference type="STRING" id="554065.E1ZMG5"/>
<dbReference type="AlphaFoldDB" id="E1ZMG5"/>
<evidence type="ECO:0000313" key="3">
    <source>
        <dbReference type="EMBL" id="EFN52999.1"/>
    </source>
</evidence>
<evidence type="ECO:0000256" key="1">
    <source>
        <dbReference type="SAM" id="MobiDB-lite"/>
    </source>
</evidence>
<feature type="region of interest" description="Disordered" evidence="1">
    <location>
        <begin position="456"/>
        <end position="521"/>
    </location>
</feature>
<dbReference type="EMBL" id="GL433853">
    <property type="protein sequence ID" value="EFN52999.1"/>
    <property type="molecule type" value="Genomic_DNA"/>
</dbReference>
<evidence type="ECO:0000313" key="4">
    <source>
        <dbReference type="Proteomes" id="UP000008141"/>
    </source>
</evidence>
<dbReference type="GeneID" id="17352437"/>
<name>E1ZMG5_CHLVA</name>
<reference evidence="3 4" key="1">
    <citation type="journal article" date="2010" name="Plant Cell">
        <title>The Chlorella variabilis NC64A genome reveals adaptation to photosymbiosis, coevolution with viruses, and cryptic sex.</title>
        <authorList>
            <person name="Blanc G."/>
            <person name="Duncan G."/>
            <person name="Agarkova I."/>
            <person name="Borodovsky M."/>
            <person name="Gurnon J."/>
            <person name="Kuo A."/>
            <person name="Lindquist E."/>
            <person name="Lucas S."/>
            <person name="Pangilinan J."/>
            <person name="Polle J."/>
            <person name="Salamov A."/>
            <person name="Terry A."/>
            <person name="Yamada T."/>
            <person name="Dunigan D.D."/>
            <person name="Grigoriev I.V."/>
            <person name="Claverie J.M."/>
            <person name="Van Etten J.L."/>
        </authorList>
    </citation>
    <scope>NUCLEOTIDE SEQUENCE [LARGE SCALE GENOMIC DNA]</scope>
    <source>
        <strain evidence="3 4">NC64A</strain>
    </source>
</reference>
<dbReference type="KEGG" id="cvr:CHLNCDRAFT_137446"/>
<keyword evidence="4" id="KW-1185">Reference proteome</keyword>
<sequence length="521" mass="53465">MAAPGTPLELLECIASPEWAVAVAGVTTGHLEGALARTDLWQELQLLGKLLYKNSHQHRGAQHFQRLQEIRRLLSLLKGMQLERRAAAFHAAFQAARQRGKLPTGSVLMAYGADQRRVPSHGAATSLLRALRAACQLVEQLAPAVHRASLHLLAQLAHSFFMPLCLTSLACVARIQVLTGQLLLDAVMAYNALAEAAALLPMGPAAAGGAAAGAAAAAADGAAAGACAAPPAWLEEQPLPQLLRAQWRGGLPQLEAVPCPEGESLAAQAAAACIRYGLHLAQPETATVEDAAPLRQQQGRRGRGGKPPAPALAVVEDRGVPICRDTFAVAAAAAGVAGDAAEVEASLGAEEADATEPAVAAPGLLLGVVEESMPEEDASGVVASLMEGEARGHLYHRAAAGLGLGQAKRQRQQQGEPPSKPVTSAAAAPAPAAAAAATAPVAAAPLALAGTVRKRKKPAAAAAARVAEQQQQQQAPKSWEDWLAPLGSAEPAAGAAGPAAAPKQQDRGQGQGKQQRGKRRR</sequence>
<feature type="compositionally biased region" description="Low complexity" evidence="1">
    <location>
        <begin position="459"/>
        <end position="475"/>
    </location>
</feature>
<dbReference type="PANTHER" id="PTHR34786">
    <property type="entry name" value="OS09G0504900 PROTEIN"/>
    <property type="match status" value="1"/>
</dbReference>
<dbReference type="PANTHER" id="PTHR34786:SF1">
    <property type="entry name" value="OS09G0504900 PROTEIN"/>
    <property type="match status" value="1"/>
</dbReference>
<dbReference type="OrthoDB" id="515979at2759"/>
<accession>E1ZMG5</accession>
<dbReference type="eggNOG" id="ENOG502RRFN">
    <property type="taxonomic scope" value="Eukaryota"/>
</dbReference>
<dbReference type="RefSeq" id="XP_005845101.1">
    <property type="nucleotide sequence ID" value="XM_005845039.1"/>
</dbReference>
<feature type="compositionally biased region" description="Low complexity" evidence="1">
    <location>
        <begin position="484"/>
        <end position="503"/>
    </location>
</feature>
<dbReference type="InterPro" id="IPR027951">
    <property type="entry name" value="Nepro_N"/>
</dbReference>
<feature type="region of interest" description="Disordered" evidence="1">
    <location>
        <begin position="404"/>
        <end position="427"/>
    </location>
</feature>
<protein>
    <recommendedName>
        <fullName evidence="2">Nucleolus and neural progenitor protein-like N-terminal domain-containing protein</fullName>
    </recommendedName>
</protein>
<gene>
    <name evidence="3" type="ORF">CHLNCDRAFT_137446</name>
</gene>
<organism evidence="4">
    <name type="scientific">Chlorella variabilis</name>
    <name type="common">Green alga</name>
    <dbReference type="NCBI Taxonomy" id="554065"/>
    <lineage>
        <taxon>Eukaryota</taxon>
        <taxon>Viridiplantae</taxon>
        <taxon>Chlorophyta</taxon>
        <taxon>core chlorophytes</taxon>
        <taxon>Trebouxiophyceae</taxon>
        <taxon>Chlorellales</taxon>
        <taxon>Chlorellaceae</taxon>
        <taxon>Chlorella clade</taxon>
        <taxon>Chlorella</taxon>
    </lineage>
</organism>
<dbReference type="InParanoid" id="E1ZMG5"/>
<evidence type="ECO:0000259" key="2">
    <source>
        <dbReference type="Pfam" id="PF14780"/>
    </source>
</evidence>
<feature type="domain" description="Nucleolus and neural progenitor protein-like N-terminal" evidence="2">
    <location>
        <begin position="32"/>
        <end position="193"/>
    </location>
</feature>
<proteinExistence type="predicted"/>